<dbReference type="InterPro" id="IPR000524">
    <property type="entry name" value="Tscrpt_reg_HTH_GntR"/>
</dbReference>
<dbReference type="GO" id="GO:0003700">
    <property type="term" value="F:DNA-binding transcription factor activity"/>
    <property type="evidence" value="ECO:0007669"/>
    <property type="project" value="InterPro"/>
</dbReference>
<dbReference type="InterPro" id="IPR011663">
    <property type="entry name" value="UTRA"/>
</dbReference>
<gene>
    <name evidence="5" type="ORF">CLV63_110203</name>
</gene>
<dbReference type="Pfam" id="PF00392">
    <property type="entry name" value="GntR"/>
    <property type="match status" value="1"/>
</dbReference>
<evidence type="ECO:0000259" key="4">
    <source>
        <dbReference type="PROSITE" id="PS50949"/>
    </source>
</evidence>
<name>A0A2P8DI46_9ACTN</name>
<feature type="domain" description="HTH gntR-type" evidence="4">
    <location>
        <begin position="7"/>
        <end position="75"/>
    </location>
</feature>
<dbReference type="CDD" id="cd07377">
    <property type="entry name" value="WHTH_GntR"/>
    <property type="match status" value="1"/>
</dbReference>
<dbReference type="PANTHER" id="PTHR44846:SF1">
    <property type="entry name" value="MANNOSYL-D-GLYCERATE TRANSPORT_METABOLISM SYSTEM REPRESSOR MNGR-RELATED"/>
    <property type="match status" value="1"/>
</dbReference>
<dbReference type="SMART" id="SM00866">
    <property type="entry name" value="UTRA"/>
    <property type="match status" value="1"/>
</dbReference>
<organism evidence="5 6">
    <name type="scientific">Murinocardiopsis flavida</name>
    <dbReference type="NCBI Taxonomy" id="645275"/>
    <lineage>
        <taxon>Bacteria</taxon>
        <taxon>Bacillati</taxon>
        <taxon>Actinomycetota</taxon>
        <taxon>Actinomycetes</taxon>
        <taxon>Streptosporangiales</taxon>
        <taxon>Nocardiopsidaceae</taxon>
        <taxon>Murinocardiopsis</taxon>
    </lineage>
</organism>
<comment type="caution">
    <text evidence="5">The sequence shown here is derived from an EMBL/GenBank/DDBJ whole genome shotgun (WGS) entry which is preliminary data.</text>
</comment>
<evidence type="ECO:0000313" key="6">
    <source>
        <dbReference type="Proteomes" id="UP000240542"/>
    </source>
</evidence>
<evidence type="ECO:0000313" key="5">
    <source>
        <dbReference type="EMBL" id="PSK96903.1"/>
    </source>
</evidence>
<keyword evidence="1" id="KW-0805">Transcription regulation</keyword>
<keyword evidence="6" id="KW-1185">Reference proteome</keyword>
<proteinExistence type="predicted"/>
<dbReference type="EMBL" id="PYGA01000010">
    <property type="protein sequence ID" value="PSK96903.1"/>
    <property type="molecule type" value="Genomic_DNA"/>
</dbReference>
<accession>A0A2P8DI46</accession>
<keyword evidence="2" id="KW-0238">DNA-binding</keyword>
<reference evidence="5 6" key="1">
    <citation type="submission" date="2018-03" db="EMBL/GenBank/DDBJ databases">
        <title>Genomic Encyclopedia of Archaeal and Bacterial Type Strains, Phase II (KMG-II): from individual species to whole genera.</title>
        <authorList>
            <person name="Goeker M."/>
        </authorList>
    </citation>
    <scope>NUCLEOTIDE SEQUENCE [LARGE SCALE GENOMIC DNA]</scope>
    <source>
        <strain evidence="5 6">DSM 45312</strain>
    </source>
</reference>
<dbReference type="GO" id="GO:0003677">
    <property type="term" value="F:DNA binding"/>
    <property type="evidence" value="ECO:0007669"/>
    <property type="project" value="UniProtKB-KW"/>
</dbReference>
<dbReference type="Pfam" id="PF07702">
    <property type="entry name" value="UTRA"/>
    <property type="match status" value="1"/>
</dbReference>
<dbReference type="InterPro" id="IPR028978">
    <property type="entry name" value="Chorismate_lyase_/UTRA_dom_sf"/>
</dbReference>
<evidence type="ECO:0000256" key="2">
    <source>
        <dbReference type="ARBA" id="ARBA00023125"/>
    </source>
</evidence>
<dbReference type="PROSITE" id="PS50949">
    <property type="entry name" value="HTH_GNTR"/>
    <property type="match status" value="1"/>
</dbReference>
<dbReference type="Gene3D" id="3.40.1410.10">
    <property type="entry name" value="Chorismate lyase-like"/>
    <property type="match status" value="1"/>
</dbReference>
<protein>
    <submittedName>
        <fullName evidence="5">GntR family transcriptional regulator</fullName>
    </submittedName>
</protein>
<dbReference type="SMART" id="SM00345">
    <property type="entry name" value="HTH_GNTR"/>
    <property type="match status" value="1"/>
</dbReference>
<evidence type="ECO:0000256" key="3">
    <source>
        <dbReference type="ARBA" id="ARBA00023163"/>
    </source>
</evidence>
<dbReference type="AlphaFoldDB" id="A0A2P8DI46"/>
<dbReference type="PRINTS" id="PR00035">
    <property type="entry name" value="HTHGNTR"/>
</dbReference>
<keyword evidence="3" id="KW-0804">Transcription</keyword>
<dbReference type="Gene3D" id="1.10.10.10">
    <property type="entry name" value="Winged helix-like DNA-binding domain superfamily/Winged helix DNA-binding domain"/>
    <property type="match status" value="1"/>
</dbReference>
<dbReference type="PANTHER" id="PTHR44846">
    <property type="entry name" value="MANNOSYL-D-GLYCERATE TRANSPORT/METABOLISM SYSTEM REPRESSOR MNGR-RELATED"/>
    <property type="match status" value="1"/>
</dbReference>
<dbReference type="InterPro" id="IPR036388">
    <property type="entry name" value="WH-like_DNA-bd_sf"/>
</dbReference>
<dbReference type="InterPro" id="IPR036390">
    <property type="entry name" value="WH_DNA-bd_sf"/>
</dbReference>
<evidence type="ECO:0000256" key="1">
    <source>
        <dbReference type="ARBA" id="ARBA00023015"/>
    </source>
</evidence>
<dbReference type="SUPFAM" id="SSF64288">
    <property type="entry name" value="Chorismate lyase-like"/>
    <property type="match status" value="1"/>
</dbReference>
<dbReference type="InterPro" id="IPR050679">
    <property type="entry name" value="Bact_HTH_transcr_reg"/>
</dbReference>
<dbReference type="Proteomes" id="UP000240542">
    <property type="component" value="Unassembled WGS sequence"/>
</dbReference>
<dbReference type="SUPFAM" id="SSF46785">
    <property type="entry name" value="Winged helix' DNA-binding domain"/>
    <property type="match status" value="1"/>
</dbReference>
<dbReference type="GO" id="GO:0045892">
    <property type="term" value="P:negative regulation of DNA-templated transcription"/>
    <property type="evidence" value="ECO:0007669"/>
    <property type="project" value="TreeGrafter"/>
</dbReference>
<dbReference type="OrthoDB" id="3192286at2"/>
<sequence>MINRVTIPLHQRLSDELRARVASGRWQRGFRLPSEAELCAEFGTSRGPVRQALAALRSEGLITGGRGRPPEVSGAVPAQSFSTFMSFSEWAAGSGFTPGQHTYELARRPACAEVAAMLDVPADTPAVDLLRLRLLDGVPAMIERTSFPADVGRLLFDFDTDSGSVFAYLRDQGVPLARGHHVVDAVAADPFDSDALQVPEAAPLLRERRRSMAADGRVLEASDDRYRPDLVTFSIENSLEARAPLTRVHSTNDATEAT</sequence>